<feature type="transmembrane region" description="Helical" evidence="10">
    <location>
        <begin position="210"/>
        <end position="233"/>
    </location>
</feature>
<feature type="transmembrane region" description="Helical" evidence="10">
    <location>
        <begin position="169"/>
        <end position="190"/>
    </location>
</feature>
<dbReference type="PANTHER" id="PTHR30487:SF0">
    <property type="entry name" value="PREPILIN LEADER PEPTIDASE_N-METHYLTRANSFERASE-RELATED"/>
    <property type="match status" value="1"/>
</dbReference>
<feature type="transmembrane region" description="Helical" evidence="10">
    <location>
        <begin position="245"/>
        <end position="265"/>
    </location>
</feature>
<evidence type="ECO:0000313" key="14">
    <source>
        <dbReference type="Proteomes" id="UP000767446"/>
    </source>
</evidence>
<dbReference type="InterPro" id="IPR050882">
    <property type="entry name" value="Prepilin_peptidase/N-MTase"/>
</dbReference>
<keyword evidence="6 10" id="KW-1133">Transmembrane helix</keyword>
<protein>
    <recommendedName>
        <fullName evidence="9">Prepilin leader peptidase/N-methyltransferase</fullName>
        <ecNumber evidence="9">2.1.1.-</ecNumber>
        <ecNumber evidence="9">3.4.23.43</ecNumber>
    </recommendedName>
</protein>
<name>A0A941JTP8_9CHRO</name>
<feature type="transmembrane region" description="Helical" evidence="10">
    <location>
        <begin position="89"/>
        <end position="120"/>
    </location>
</feature>
<comment type="similarity">
    <text evidence="2 8">Belongs to the peptidase A24 family.</text>
</comment>
<dbReference type="GO" id="GO:0006465">
    <property type="term" value="P:signal peptide processing"/>
    <property type="evidence" value="ECO:0007669"/>
    <property type="project" value="TreeGrafter"/>
</dbReference>
<evidence type="ECO:0000313" key="13">
    <source>
        <dbReference type="EMBL" id="MBR8829107.1"/>
    </source>
</evidence>
<dbReference type="InterPro" id="IPR014032">
    <property type="entry name" value="Peptidase_A24A_bac"/>
</dbReference>
<comment type="caution">
    <text evidence="13">The sequence shown here is derived from an EMBL/GenBank/DDBJ whole genome shotgun (WGS) entry which is preliminary data.</text>
</comment>
<comment type="catalytic activity">
    <reaction evidence="9">
        <text>Typically cleaves a -Gly-|-Phe- bond to release an N-terminal, basic peptide of 5-8 residues from type IV prepilin, and then N-methylates the new N-terminal amino group, the methyl donor being S-adenosyl-L-methionine.</text>
        <dbReference type="EC" id="3.4.23.43"/>
    </reaction>
</comment>
<evidence type="ECO:0000256" key="10">
    <source>
        <dbReference type="SAM" id="Phobius"/>
    </source>
</evidence>
<proteinExistence type="inferred from homology"/>
<dbReference type="GO" id="GO:0032259">
    <property type="term" value="P:methylation"/>
    <property type="evidence" value="ECO:0007669"/>
    <property type="project" value="UniProtKB-KW"/>
</dbReference>
<keyword evidence="5 9" id="KW-0812">Transmembrane</keyword>
<keyword evidence="9" id="KW-0808">Transferase</keyword>
<dbReference type="InterPro" id="IPR010627">
    <property type="entry name" value="Prepilin_pept_A24_N"/>
</dbReference>
<keyword evidence="9" id="KW-0489">Methyltransferase</keyword>
<dbReference type="GO" id="GO:0004190">
    <property type="term" value="F:aspartic-type endopeptidase activity"/>
    <property type="evidence" value="ECO:0007669"/>
    <property type="project" value="UniProtKB-EC"/>
</dbReference>
<dbReference type="Pfam" id="PF06750">
    <property type="entry name" value="A24_N_bact"/>
    <property type="match status" value="1"/>
</dbReference>
<evidence type="ECO:0000256" key="2">
    <source>
        <dbReference type="ARBA" id="ARBA00005801"/>
    </source>
</evidence>
<dbReference type="PANTHER" id="PTHR30487">
    <property type="entry name" value="TYPE 4 PREPILIN-LIKE PROTEINS LEADER PEPTIDE-PROCESSING ENZYME"/>
    <property type="match status" value="1"/>
</dbReference>
<evidence type="ECO:0000256" key="4">
    <source>
        <dbReference type="ARBA" id="ARBA00022519"/>
    </source>
</evidence>
<accession>A0A941JTP8</accession>
<feature type="domain" description="Prepilin type IV endopeptidase peptidase" evidence="11">
    <location>
        <begin position="108"/>
        <end position="225"/>
    </location>
</feature>
<keyword evidence="7 10" id="KW-0472">Membrane</keyword>
<comment type="function">
    <text evidence="9">Plays an essential role in type IV pili and type II pseudopili formation by proteolytically removing the leader sequence from substrate proteins and subsequently monomethylating the alpha-amino group of the newly exposed N-terminal phenylalanine.</text>
</comment>
<dbReference type="EC" id="3.4.23.43" evidence="9"/>
<dbReference type="GO" id="GO:0008168">
    <property type="term" value="F:methyltransferase activity"/>
    <property type="evidence" value="ECO:0007669"/>
    <property type="project" value="UniProtKB-KW"/>
</dbReference>
<dbReference type="Gene3D" id="1.20.120.1220">
    <property type="match status" value="1"/>
</dbReference>
<feature type="transmembrane region" description="Helical" evidence="10">
    <location>
        <begin position="6"/>
        <end position="29"/>
    </location>
</feature>
<dbReference type="Pfam" id="PF01478">
    <property type="entry name" value="Peptidase_A24"/>
    <property type="match status" value="1"/>
</dbReference>
<keyword evidence="9" id="KW-0645">Protease</keyword>
<organism evidence="13 14">
    <name type="scientific">Gomphosphaeria aponina SAG 52.96 = DSM 107014</name>
    <dbReference type="NCBI Taxonomy" id="1521640"/>
    <lineage>
        <taxon>Bacteria</taxon>
        <taxon>Bacillati</taxon>
        <taxon>Cyanobacteriota</taxon>
        <taxon>Cyanophyceae</taxon>
        <taxon>Oscillatoriophycideae</taxon>
        <taxon>Chroococcales</taxon>
        <taxon>Gomphosphaeriaceae</taxon>
        <taxon>Gomphosphaeria</taxon>
    </lineage>
</organism>
<evidence type="ECO:0000256" key="3">
    <source>
        <dbReference type="ARBA" id="ARBA00022475"/>
    </source>
</evidence>
<dbReference type="InterPro" id="IPR000045">
    <property type="entry name" value="Prepilin_IV_endopep_pep"/>
</dbReference>
<evidence type="ECO:0000256" key="7">
    <source>
        <dbReference type="ARBA" id="ARBA00023136"/>
    </source>
</evidence>
<dbReference type="EC" id="2.1.1.-" evidence="9"/>
<evidence type="ECO:0000256" key="1">
    <source>
        <dbReference type="ARBA" id="ARBA00004429"/>
    </source>
</evidence>
<sequence length="278" mass="29856">MYKVYEAIATLIIFFFGASIGSFLNVVVYRLPAGISLIYPPSRCPKCLHRLGKTENVPVLGWLWLQGRCRWCATPISPRYPLVEAITGLLFVLVFGQFGITGTSVGYCIFLSWLLALALIDLDTMTLPNVLTESGLLVGLGYQMFEGWFSAGSAGWASYLMWGIGSAVLGIWLFDTITIVGTIALGQPAMGGGDAKLAAMIGAWLGWKNLLLTGFLACGVGAVVGTAAIALGLLSRKQPLPFGPFLVLGAVLSVFWGEAFLRLYLDLFFPLGVAELLS</sequence>
<evidence type="ECO:0000256" key="8">
    <source>
        <dbReference type="RuleBase" id="RU003793"/>
    </source>
</evidence>
<evidence type="ECO:0000259" key="12">
    <source>
        <dbReference type="Pfam" id="PF06750"/>
    </source>
</evidence>
<dbReference type="Proteomes" id="UP000767446">
    <property type="component" value="Unassembled WGS sequence"/>
</dbReference>
<dbReference type="GO" id="GO:0005886">
    <property type="term" value="C:plasma membrane"/>
    <property type="evidence" value="ECO:0007669"/>
    <property type="project" value="UniProtKB-SubCell"/>
</dbReference>
<evidence type="ECO:0000256" key="6">
    <source>
        <dbReference type="ARBA" id="ARBA00022989"/>
    </source>
</evidence>
<evidence type="ECO:0000256" key="5">
    <source>
        <dbReference type="ARBA" id="ARBA00022692"/>
    </source>
</evidence>
<keyword evidence="9" id="KW-0511">Multifunctional enzyme</keyword>
<gene>
    <name evidence="13" type="ORF">DSM107014_14615</name>
</gene>
<dbReference type="PRINTS" id="PR00864">
    <property type="entry name" value="PREPILNPTASE"/>
</dbReference>
<dbReference type="AlphaFoldDB" id="A0A941JTP8"/>
<dbReference type="EMBL" id="JADQBC010000108">
    <property type="protein sequence ID" value="MBR8829107.1"/>
    <property type="molecule type" value="Genomic_DNA"/>
</dbReference>
<reference evidence="13" key="1">
    <citation type="submission" date="2021-02" db="EMBL/GenBank/DDBJ databases">
        <title>Metagenome analyses of Stigonema ocellatum DSM 106950, Chlorogloea purpurea SAG 13.99 and Gomphosphaeria aponina DSM 107014.</title>
        <authorList>
            <person name="Marter P."/>
            <person name="Huang S."/>
        </authorList>
    </citation>
    <scope>NUCLEOTIDE SEQUENCE</scope>
    <source>
        <strain evidence="13">JP213</strain>
    </source>
</reference>
<keyword evidence="3" id="KW-1003">Cell membrane</keyword>
<evidence type="ECO:0000256" key="9">
    <source>
        <dbReference type="RuleBase" id="RU003794"/>
    </source>
</evidence>
<keyword evidence="4" id="KW-0997">Cell inner membrane</keyword>
<comment type="subcellular location">
    <subcellularLocation>
        <location evidence="1">Cell inner membrane</location>
        <topology evidence="1">Multi-pass membrane protein</topology>
    </subcellularLocation>
    <subcellularLocation>
        <location evidence="9">Cell membrane</location>
        <topology evidence="9">Multi-pass membrane protein</topology>
    </subcellularLocation>
</comment>
<keyword evidence="9" id="KW-0378">Hydrolase</keyword>
<feature type="domain" description="Prepilin peptidase A24 N-terminal" evidence="12">
    <location>
        <begin position="16"/>
        <end position="97"/>
    </location>
</feature>
<evidence type="ECO:0000259" key="11">
    <source>
        <dbReference type="Pfam" id="PF01478"/>
    </source>
</evidence>